<feature type="region of interest" description="Disordered" evidence="1">
    <location>
        <begin position="168"/>
        <end position="198"/>
    </location>
</feature>
<comment type="caution">
    <text evidence="2">The sequence shown here is derived from an EMBL/GenBank/DDBJ whole genome shotgun (WGS) entry which is preliminary data.</text>
</comment>
<evidence type="ECO:0000256" key="1">
    <source>
        <dbReference type="SAM" id="MobiDB-lite"/>
    </source>
</evidence>
<protein>
    <submittedName>
        <fullName evidence="2">Uncharacterized protein</fullName>
    </submittedName>
</protein>
<dbReference type="Proteomes" id="UP000481153">
    <property type="component" value="Unassembled WGS sequence"/>
</dbReference>
<name>A0A6G0XHU4_9STRA</name>
<dbReference type="AlphaFoldDB" id="A0A6G0XHU4"/>
<sequence>MFSSLELKRDQVDVLRAKLQRAKVDSMFERLVGIYSPWCASSSQLVKLVETLPYLAPALVVVAVYTGNMQAIQTLEAAGKLVVWDGGVVFLCVVMSAWHWNSPDEKAMQRQVLDHLYNLGHEAIYSKRAFELVMELSERHGRIDVVQALQQVHECSSRAVASVATQVTPPHTPNITPMPSISSSTRRGEQAARHSRPWNITPQVDTTCRCELM</sequence>
<dbReference type="EMBL" id="VJMJ01000057">
    <property type="protein sequence ID" value="KAF0739897.1"/>
    <property type="molecule type" value="Genomic_DNA"/>
</dbReference>
<keyword evidence="3" id="KW-1185">Reference proteome</keyword>
<dbReference type="VEuPathDB" id="FungiDB:AeMF1_006407"/>
<accession>A0A6G0XHU4</accession>
<evidence type="ECO:0000313" key="2">
    <source>
        <dbReference type="EMBL" id="KAF0739897.1"/>
    </source>
</evidence>
<gene>
    <name evidence="2" type="ORF">Ae201684_004556</name>
</gene>
<proteinExistence type="predicted"/>
<feature type="compositionally biased region" description="Polar residues" evidence="1">
    <location>
        <begin position="168"/>
        <end position="185"/>
    </location>
</feature>
<organism evidence="2 3">
    <name type="scientific">Aphanomyces euteiches</name>
    <dbReference type="NCBI Taxonomy" id="100861"/>
    <lineage>
        <taxon>Eukaryota</taxon>
        <taxon>Sar</taxon>
        <taxon>Stramenopiles</taxon>
        <taxon>Oomycota</taxon>
        <taxon>Saprolegniomycetes</taxon>
        <taxon>Saprolegniales</taxon>
        <taxon>Verrucalvaceae</taxon>
        <taxon>Aphanomyces</taxon>
    </lineage>
</organism>
<evidence type="ECO:0000313" key="3">
    <source>
        <dbReference type="Proteomes" id="UP000481153"/>
    </source>
</evidence>
<reference evidence="2 3" key="1">
    <citation type="submission" date="2019-07" db="EMBL/GenBank/DDBJ databases">
        <title>Genomics analysis of Aphanomyces spp. identifies a new class of oomycete effector associated with host adaptation.</title>
        <authorList>
            <person name="Gaulin E."/>
        </authorList>
    </citation>
    <scope>NUCLEOTIDE SEQUENCE [LARGE SCALE GENOMIC DNA]</scope>
    <source>
        <strain evidence="2 3">ATCC 201684</strain>
    </source>
</reference>